<dbReference type="PANTHER" id="PTHR21621:SF0">
    <property type="entry name" value="BETA-CITRYLGLUTAMATE SYNTHASE B-RELATED"/>
    <property type="match status" value="1"/>
</dbReference>
<evidence type="ECO:0008006" key="3">
    <source>
        <dbReference type="Google" id="ProtNLM"/>
    </source>
</evidence>
<name>A0A4S3ZZI3_9FLAO</name>
<dbReference type="Proteomes" id="UP000307507">
    <property type="component" value="Unassembled WGS sequence"/>
</dbReference>
<reference evidence="1 2" key="1">
    <citation type="submission" date="2019-04" db="EMBL/GenBank/DDBJ databases">
        <title>Flavobacterium sp. nov. isolated from construction timber.</title>
        <authorList>
            <person name="Lin S.-Y."/>
            <person name="Chang C.-T."/>
            <person name="Young C.-C."/>
        </authorList>
    </citation>
    <scope>NUCLEOTIDE SEQUENCE [LARGE SCALE GENOMIC DNA]</scope>
    <source>
        <strain evidence="1 2">CC-CTC003</strain>
    </source>
</reference>
<keyword evidence="2" id="KW-1185">Reference proteome</keyword>
<dbReference type="GO" id="GO:0018169">
    <property type="term" value="F:ribosomal S6-glutamic acid ligase activity"/>
    <property type="evidence" value="ECO:0007669"/>
    <property type="project" value="TreeGrafter"/>
</dbReference>
<dbReference type="RefSeq" id="WP_136402388.1">
    <property type="nucleotide sequence ID" value="NZ_SSNZ01000002.1"/>
</dbReference>
<dbReference type="GO" id="GO:0009432">
    <property type="term" value="P:SOS response"/>
    <property type="evidence" value="ECO:0007669"/>
    <property type="project" value="TreeGrafter"/>
</dbReference>
<accession>A0A4S3ZZI3</accession>
<dbReference type="SUPFAM" id="SSF56059">
    <property type="entry name" value="Glutathione synthetase ATP-binding domain-like"/>
    <property type="match status" value="1"/>
</dbReference>
<organism evidence="1 2">
    <name type="scientific">Flavobacterium supellecticarium</name>
    <dbReference type="NCBI Taxonomy" id="2565924"/>
    <lineage>
        <taxon>Bacteria</taxon>
        <taxon>Pseudomonadati</taxon>
        <taxon>Bacteroidota</taxon>
        <taxon>Flavobacteriia</taxon>
        <taxon>Flavobacteriales</taxon>
        <taxon>Flavobacteriaceae</taxon>
        <taxon>Flavobacterium</taxon>
    </lineage>
</organism>
<dbReference type="GO" id="GO:0005737">
    <property type="term" value="C:cytoplasm"/>
    <property type="evidence" value="ECO:0007669"/>
    <property type="project" value="TreeGrafter"/>
</dbReference>
<dbReference type="OrthoDB" id="583309at2"/>
<dbReference type="EMBL" id="SSNZ01000002">
    <property type="protein sequence ID" value="THF51403.1"/>
    <property type="molecule type" value="Genomic_DNA"/>
</dbReference>
<sequence>MVPLISYLNSFFHFNLINRFNDNFINKVTVLEHCLDLNIKIPNTLITTNSDELNVFLSENKMIITKSIQNPFFSLNINQNYKAYFSTPTQLVTLKDIPKSSCSFSPSFFQKYIPKQFEIRSFYLNGIFKSMVIFSQQNEKTKIDYRNYDHKNPNRCVPYILPKKLEKKLHQLMLRLKLNCGSFDIIYTPEGEYYFLEINPVGQFQWLSRNCNYSIEKTIAKTILKNGKKDKNLYSALYK</sequence>
<evidence type="ECO:0000313" key="2">
    <source>
        <dbReference type="Proteomes" id="UP000307507"/>
    </source>
</evidence>
<evidence type="ECO:0000313" key="1">
    <source>
        <dbReference type="EMBL" id="THF51403.1"/>
    </source>
</evidence>
<gene>
    <name evidence="1" type="ORF">E6C50_06470</name>
</gene>
<dbReference type="Gene3D" id="3.30.470.20">
    <property type="entry name" value="ATP-grasp fold, B domain"/>
    <property type="match status" value="1"/>
</dbReference>
<comment type="caution">
    <text evidence="1">The sequence shown here is derived from an EMBL/GenBank/DDBJ whole genome shotgun (WGS) entry which is preliminary data.</text>
</comment>
<proteinExistence type="predicted"/>
<dbReference type="PANTHER" id="PTHR21621">
    <property type="entry name" value="RIBOSOMAL PROTEIN S6 MODIFICATION PROTEIN"/>
    <property type="match status" value="1"/>
</dbReference>
<protein>
    <recommendedName>
        <fullName evidence="3">ATP-GRASP peptide maturase, grasp-with-spasm system</fullName>
    </recommendedName>
</protein>
<dbReference type="AlphaFoldDB" id="A0A4S3ZZI3"/>